<accession>A0A815I6P1</accession>
<evidence type="ECO:0000313" key="3">
    <source>
        <dbReference type="Proteomes" id="UP000663829"/>
    </source>
</evidence>
<sequence length="184" mass="21662">MIVILRESLLRARYVQDIEGHPYISLQVPQTVINNHDQYKIQVSWLTVPINGKRYYMPYRMLTKDKFNRNAKEENPVIISIKLDDTLLFNENILKIYLILIKSKINDMILPLKIFPSMESDFNYDTLSPKHLIKHLQLHQSELAFTLLFKKDQDTLLADWNSTVYSNIISGRSNILFISYRTAD</sequence>
<keyword evidence="3" id="KW-1185">Reference proteome</keyword>
<dbReference type="Proteomes" id="UP000663829">
    <property type="component" value="Unassembled WGS sequence"/>
</dbReference>
<comment type="caution">
    <text evidence="1">The sequence shown here is derived from an EMBL/GenBank/DDBJ whole genome shotgun (WGS) entry which is preliminary data.</text>
</comment>
<dbReference type="EMBL" id="CAJNOQ010015416">
    <property type="protein sequence ID" value="CAF1361017.1"/>
    <property type="molecule type" value="Genomic_DNA"/>
</dbReference>
<dbReference type="EMBL" id="CAJOBC010070060">
    <property type="protein sequence ID" value="CAF4239480.1"/>
    <property type="molecule type" value="Genomic_DNA"/>
</dbReference>
<name>A0A815I6P1_9BILA</name>
<protein>
    <submittedName>
        <fullName evidence="1">Uncharacterized protein</fullName>
    </submittedName>
</protein>
<proteinExistence type="predicted"/>
<gene>
    <name evidence="1" type="ORF">GPM918_LOCUS31379</name>
    <name evidence="2" type="ORF">SRO942_LOCUS32022</name>
</gene>
<evidence type="ECO:0000313" key="1">
    <source>
        <dbReference type="EMBL" id="CAF1361017.1"/>
    </source>
</evidence>
<dbReference type="AlphaFoldDB" id="A0A815I6P1"/>
<evidence type="ECO:0000313" key="2">
    <source>
        <dbReference type="EMBL" id="CAF4239480.1"/>
    </source>
</evidence>
<organism evidence="1 3">
    <name type="scientific">Didymodactylos carnosus</name>
    <dbReference type="NCBI Taxonomy" id="1234261"/>
    <lineage>
        <taxon>Eukaryota</taxon>
        <taxon>Metazoa</taxon>
        <taxon>Spiralia</taxon>
        <taxon>Gnathifera</taxon>
        <taxon>Rotifera</taxon>
        <taxon>Eurotatoria</taxon>
        <taxon>Bdelloidea</taxon>
        <taxon>Philodinida</taxon>
        <taxon>Philodinidae</taxon>
        <taxon>Didymodactylos</taxon>
    </lineage>
</organism>
<reference evidence="1" key="1">
    <citation type="submission" date="2021-02" db="EMBL/GenBank/DDBJ databases">
        <authorList>
            <person name="Nowell W R."/>
        </authorList>
    </citation>
    <scope>NUCLEOTIDE SEQUENCE</scope>
</reference>
<dbReference type="Proteomes" id="UP000681722">
    <property type="component" value="Unassembled WGS sequence"/>
</dbReference>